<dbReference type="Proteomes" id="UP000826656">
    <property type="component" value="Unassembled WGS sequence"/>
</dbReference>
<dbReference type="PANTHER" id="PTHR37610">
    <property type="entry name" value="CCHC-TYPE DOMAIN-CONTAINING PROTEIN"/>
    <property type="match status" value="1"/>
</dbReference>
<feature type="domain" description="Retrotransposon Copia-like N-terminal" evidence="1">
    <location>
        <begin position="34"/>
        <end position="76"/>
    </location>
</feature>
<dbReference type="InterPro" id="IPR029472">
    <property type="entry name" value="Copia-like_N"/>
</dbReference>
<proteinExistence type="predicted"/>
<organism evidence="2 3">
    <name type="scientific">Solanum tuberosum</name>
    <name type="common">Potato</name>
    <dbReference type="NCBI Taxonomy" id="4113"/>
    <lineage>
        <taxon>Eukaryota</taxon>
        <taxon>Viridiplantae</taxon>
        <taxon>Streptophyta</taxon>
        <taxon>Embryophyta</taxon>
        <taxon>Tracheophyta</taxon>
        <taxon>Spermatophyta</taxon>
        <taxon>Magnoliopsida</taxon>
        <taxon>eudicotyledons</taxon>
        <taxon>Gunneridae</taxon>
        <taxon>Pentapetalae</taxon>
        <taxon>asterids</taxon>
        <taxon>lamiids</taxon>
        <taxon>Solanales</taxon>
        <taxon>Solanaceae</taxon>
        <taxon>Solanoideae</taxon>
        <taxon>Solaneae</taxon>
        <taxon>Solanum</taxon>
    </lineage>
</organism>
<gene>
    <name evidence="2" type="ORF">KY290_021921</name>
</gene>
<dbReference type="Pfam" id="PF14244">
    <property type="entry name" value="Retrotran_gag_3"/>
    <property type="match status" value="1"/>
</dbReference>
<evidence type="ECO:0000313" key="2">
    <source>
        <dbReference type="EMBL" id="KAH0758428.1"/>
    </source>
</evidence>
<dbReference type="EMBL" id="JAIVGD010000015">
    <property type="protein sequence ID" value="KAH0758428.1"/>
    <property type="molecule type" value="Genomic_DNA"/>
</dbReference>
<name>A0ABQ7V3Z3_SOLTU</name>
<protein>
    <recommendedName>
        <fullName evidence="1">Retrotransposon Copia-like N-terminal domain-containing protein</fullName>
    </recommendedName>
</protein>
<comment type="caution">
    <text evidence="2">The sequence shown here is derived from an EMBL/GenBank/DDBJ whole genome shotgun (WGS) entry which is preliminary data.</text>
</comment>
<evidence type="ECO:0000313" key="3">
    <source>
        <dbReference type="Proteomes" id="UP000826656"/>
    </source>
</evidence>
<keyword evidence="3" id="KW-1185">Reference proteome</keyword>
<reference evidence="2 3" key="1">
    <citation type="journal article" date="2021" name="bioRxiv">
        <title>Chromosome-scale and haplotype-resolved genome assembly of a tetraploid potato cultivar.</title>
        <authorList>
            <person name="Sun H."/>
            <person name="Jiao W.-B."/>
            <person name="Krause K."/>
            <person name="Campoy J.A."/>
            <person name="Goel M."/>
            <person name="Folz-Donahue K."/>
            <person name="Kukat C."/>
            <person name="Huettel B."/>
            <person name="Schneeberger K."/>
        </authorList>
    </citation>
    <scope>NUCLEOTIDE SEQUENCE [LARGE SCALE GENOMIC DNA]</scope>
    <source>
        <strain evidence="2">SolTubOtavaFocal</strain>
        <tissue evidence="2">Leaves</tissue>
    </source>
</reference>
<accession>A0ABQ7V3Z3</accession>
<dbReference type="PANTHER" id="PTHR37610:SF78">
    <property type="entry name" value="GAG-POLYPEPTIDE OF LTR COPIA-TYPE-RELATED"/>
    <property type="match status" value="1"/>
</dbReference>
<evidence type="ECO:0000259" key="1">
    <source>
        <dbReference type="Pfam" id="PF14244"/>
    </source>
</evidence>
<sequence length="548" mass="62059">MPSTTTDSVDEIVAVAMETLAVIESKRNHPLYLHPSDTPGSILTTIQLTGSENYSLWSRSMLINLSAKSKIGFVLGPAKGVIIHLIWRNNGENELLSGIVYASDAAIVWEDLNERFDKVDRSRIYQLHREICTIHQGNLIVSAYFTKLRLLWDEFNALVPPPSCSYDRSRSYMDHIQYLSLFGFLMRLSETYGHARSHILIMHPLPSVGKAYTMIVADESQIITSGTRIGGDMVENIALYTGRRGYNPGHNHTDGDKVESPMYPNQDILRGGNSRRKHLNKISPTQPANDYSSIRNNLQAFAAQPNFTLNQYQKIVHLLKEEEQIAGTTNMADLFNGEVKGIGKEIEGLCFFPRQFSSIQKQTDVGETKALMTHSDNSQCIVWHNRLGHPSIKVLRAHACVMMAYSATQKGYILYDLDLKRTSTCQFLSINHSRIMMLLHLSMFMMIRHATIMTSNKEIVQDQEDAAESSTSVDVVNKVRPRSSFRISHPPIWMKEYVTKVTDSDHHYSLASCVSYNKLSPTYQAYLRRLSNETEPRTYEDAIKDPDG</sequence>